<dbReference type="Proteomes" id="UP000886819">
    <property type="component" value="Unassembled WGS sequence"/>
</dbReference>
<dbReference type="PIRSF" id="PIRSF016184">
    <property type="entry name" value="PhzC_PhzF"/>
    <property type="match status" value="1"/>
</dbReference>
<sequence length="284" mass="31224">MSSYEYAHVDVFTCRRLEGNGLAVVFCPEAFPAPVTMLEIAREFKQFETIFVSDVADGAVEARIFTVDGELPFAGHPLLGAAAALHARLRPQEAEMPLLFRLCAKAVPTVSQRTPEGFHVRMRQGAPLFLEEVRRADYAMLAEAHNLTSADLDPRLPIEVVSTGLPYALIPVRGCLGRARITIRDLEERLAGYGASYSYLFDSETLEARTWDNLGLVEDSATGSAAGPLAAYLCRHGLLKEKQTVLIRQGRYANRPGELHAWMEDGEAYVSGGVVFFARGSFTL</sequence>
<name>A0A9D0YY28_9FIRM</name>
<dbReference type="AlphaFoldDB" id="A0A9D0YY28"/>
<organism evidence="2 3">
    <name type="scientific">Candidatus Avichristensenella intestinipullorum</name>
    <dbReference type="NCBI Taxonomy" id="2840693"/>
    <lineage>
        <taxon>Bacteria</taxon>
        <taxon>Bacillati</taxon>
        <taxon>Bacillota</taxon>
        <taxon>Clostridia</taxon>
        <taxon>Candidatus Avichristensenella</taxon>
    </lineage>
</organism>
<dbReference type="GO" id="GO:0005737">
    <property type="term" value="C:cytoplasm"/>
    <property type="evidence" value="ECO:0007669"/>
    <property type="project" value="TreeGrafter"/>
</dbReference>
<evidence type="ECO:0000256" key="1">
    <source>
        <dbReference type="PIRSR" id="PIRSR016184-1"/>
    </source>
</evidence>
<dbReference type="Gene3D" id="3.10.310.10">
    <property type="entry name" value="Diaminopimelate Epimerase, Chain A, domain 1"/>
    <property type="match status" value="2"/>
</dbReference>
<dbReference type="PANTHER" id="PTHR13774:SF32">
    <property type="entry name" value="ANTISENSE-ENHANCING SEQUENCE 1"/>
    <property type="match status" value="1"/>
</dbReference>
<dbReference type="SUPFAM" id="SSF54506">
    <property type="entry name" value="Diaminopimelate epimerase-like"/>
    <property type="match status" value="1"/>
</dbReference>
<proteinExistence type="predicted"/>
<evidence type="ECO:0000313" key="2">
    <source>
        <dbReference type="EMBL" id="HIQ62970.1"/>
    </source>
</evidence>
<gene>
    <name evidence="2" type="ORF">IAA66_05215</name>
</gene>
<dbReference type="Pfam" id="PF02567">
    <property type="entry name" value="PhzC-PhzF"/>
    <property type="match status" value="1"/>
</dbReference>
<dbReference type="InterPro" id="IPR003719">
    <property type="entry name" value="Phenazine_PhzF-like"/>
</dbReference>
<dbReference type="EMBL" id="DVFI01000081">
    <property type="protein sequence ID" value="HIQ62970.1"/>
    <property type="molecule type" value="Genomic_DNA"/>
</dbReference>
<dbReference type="NCBIfam" id="TIGR00654">
    <property type="entry name" value="PhzF_family"/>
    <property type="match status" value="1"/>
</dbReference>
<evidence type="ECO:0000313" key="3">
    <source>
        <dbReference type="Proteomes" id="UP000886819"/>
    </source>
</evidence>
<dbReference type="GO" id="GO:0016853">
    <property type="term" value="F:isomerase activity"/>
    <property type="evidence" value="ECO:0007669"/>
    <property type="project" value="TreeGrafter"/>
</dbReference>
<accession>A0A9D0YY28</accession>
<protein>
    <submittedName>
        <fullName evidence="2">PhzF family phenazine biosynthesis protein</fullName>
    </submittedName>
</protein>
<reference evidence="2" key="2">
    <citation type="journal article" date="2021" name="PeerJ">
        <title>Extensive microbial diversity within the chicken gut microbiome revealed by metagenomics and culture.</title>
        <authorList>
            <person name="Gilroy R."/>
            <person name="Ravi A."/>
            <person name="Getino M."/>
            <person name="Pursley I."/>
            <person name="Horton D.L."/>
            <person name="Alikhan N.F."/>
            <person name="Baker D."/>
            <person name="Gharbi K."/>
            <person name="Hall N."/>
            <person name="Watson M."/>
            <person name="Adriaenssens E.M."/>
            <person name="Foster-Nyarko E."/>
            <person name="Jarju S."/>
            <person name="Secka A."/>
            <person name="Antonio M."/>
            <person name="Oren A."/>
            <person name="Chaudhuri R.R."/>
            <person name="La Ragione R."/>
            <person name="Hildebrand F."/>
            <person name="Pallen M.J."/>
        </authorList>
    </citation>
    <scope>NUCLEOTIDE SEQUENCE</scope>
    <source>
        <strain evidence="2">ChiHile30-977</strain>
    </source>
</reference>
<comment type="caution">
    <text evidence="2">The sequence shown here is derived from an EMBL/GenBank/DDBJ whole genome shotgun (WGS) entry which is preliminary data.</text>
</comment>
<dbReference type="PANTHER" id="PTHR13774">
    <property type="entry name" value="PHENAZINE BIOSYNTHESIS PROTEIN"/>
    <property type="match status" value="1"/>
</dbReference>
<reference evidence="2" key="1">
    <citation type="submission" date="2020-10" db="EMBL/GenBank/DDBJ databases">
        <authorList>
            <person name="Gilroy R."/>
        </authorList>
    </citation>
    <scope>NUCLEOTIDE SEQUENCE</scope>
    <source>
        <strain evidence="2">ChiHile30-977</strain>
    </source>
</reference>
<feature type="active site" evidence="1">
    <location>
        <position position="48"/>
    </location>
</feature>